<evidence type="ECO:0000256" key="2">
    <source>
        <dbReference type="SAM" id="SignalP"/>
    </source>
</evidence>
<organism evidence="3 4">
    <name type="scientific">Pseudidiomarina aestuarii</name>
    <dbReference type="NCBI Taxonomy" id="624146"/>
    <lineage>
        <taxon>Bacteria</taxon>
        <taxon>Pseudomonadati</taxon>
        <taxon>Pseudomonadota</taxon>
        <taxon>Gammaproteobacteria</taxon>
        <taxon>Alteromonadales</taxon>
        <taxon>Idiomarinaceae</taxon>
        <taxon>Pseudidiomarina</taxon>
    </lineage>
</organism>
<protein>
    <submittedName>
        <fullName evidence="3">Uncharacterized protein</fullName>
    </submittedName>
</protein>
<sequence length="219" mass="23655">MKLFLLLSVALFSFLTSAVGPAYASQDGDRLDALRKYVENYQEEPFMNSERLAQLEDARRSKDIMRVNGFNRVRQEAAATQRAMARRIVDLREAISMGNLSEAQLHFNSLGVFQQRLDQQAKNWASINPQQIYTETQMRDIEPVDGTPPPSPSEVPAPPGPPGPEVTTTSPPPPPPPPSVLGLSLTTPVVVTSVAVAVGVGVAVNKSGDDTTDTTGGNE</sequence>
<dbReference type="Proteomes" id="UP000287766">
    <property type="component" value="Unassembled WGS sequence"/>
</dbReference>
<accession>A0A7Z6ZUI0</accession>
<name>A0A7Z6ZUI0_9GAMM</name>
<evidence type="ECO:0000313" key="4">
    <source>
        <dbReference type="Proteomes" id="UP000287766"/>
    </source>
</evidence>
<reference evidence="4" key="1">
    <citation type="journal article" date="2018" name="Front. Microbiol.">
        <title>Genome-Based Analysis Reveals the Taxonomy and Diversity of the Family Idiomarinaceae.</title>
        <authorList>
            <person name="Liu Y."/>
            <person name="Lai Q."/>
            <person name="Shao Z."/>
        </authorList>
    </citation>
    <scope>NUCLEOTIDE SEQUENCE [LARGE SCALE GENOMIC DNA]</scope>
    <source>
        <strain evidence="4">KYW314</strain>
    </source>
</reference>
<dbReference type="EMBL" id="PIPR01000001">
    <property type="protein sequence ID" value="RUO41629.1"/>
    <property type="molecule type" value="Genomic_DNA"/>
</dbReference>
<feature type="chain" id="PRO_5031542729" evidence="2">
    <location>
        <begin position="25"/>
        <end position="219"/>
    </location>
</feature>
<evidence type="ECO:0000256" key="1">
    <source>
        <dbReference type="SAM" id="MobiDB-lite"/>
    </source>
</evidence>
<evidence type="ECO:0000313" key="3">
    <source>
        <dbReference type="EMBL" id="RUO41629.1"/>
    </source>
</evidence>
<feature type="signal peptide" evidence="2">
    <location>
        <begin position="1"/>
        <end position="24"/>
    </location>
</feature>
<gene>
    <name evidence="3" type="ORF">CWE22_05585</name>
</gene>
<comment type="caution">
    <text evidence="3">The sequence shown here is derived from an EMBL/GenBank/DDBJ whole genome shotgun (WGS) entry which is preliminary data.</text>
</comment>
<dbReference type="RefSeq" id="WP_169929371.1">
    <property type="nucleotide sequence ID" value="NZ_PIPR01000001.1"/>
</dbReference>
<feature type="compositionally biased region" description="Pro residues" evidence="1">
    <location>
        <begin position="146"/>
        <end position="179"/>
    </location>
</feature>
<feature type="region of interest" description="Disordered" evidence="1">
    <location>
        <begin position="141"/>
        <end position="183"/>
    </location>
</feature>
<dbReference type="AlphaFoldDB" id="A0A7Z6ZUI0"/>
<keyword evidence="2" id="KW-0732">Signal</keyword>
<keyword evidence="4" id="KW-1185">Reference proteome</keyword>
<proteinExistence type="predicted"/>